<keyword evidence="6 8" id="KW-1133">Transmembrane helix</keyword>
<evidence type="ECO:0000256" key="4">
    <source>
        <dbReference type="ARBA" id="ARBA00022519"/>
    </source>
</evidence>
<evidence type="ECO:0000313" key="10">
    <source>
        <dbReference type="EMBL" id="PTL58266.1"/>
    </source>
</evidence>
<evidence type="ECO:0000256" key="2">
    <source>
        <dbReference type="ARBA" id="ARBA00022448"/>
    </source>
</evidence>
<feature type="transmembrane region" description="Helical" evidence="8">
    <location>
        <begin position="232"/>
        <end position="251"/>
    </location>
</feature>
<feature type="transmembrane region" description="Helical" evidence="8">
    <location>
        <begin position="20"/>
        <end position="40"/>
    </location>
</feature>
<dbReference type="RefSeq" id="WP_107566704.1">
    <property type="nucleotide sequence ID" value="NZ_PYYB01000001.1"/>
</dbReference>
<keyword evidence="4" id="KW-0997">Cell inner membrane</keyword>
<comment type="similarity">
    <text evidence="8">Belongs to the binding-protein-dependent transport system permease family.</text>
</comment>
<feature type="transmembrane region" description="Helical" evidence="8">
    <location>
        <begin position="389"/>
        <end position="410"/>
    </location>
</feature>
<evidence type="ECO:0000313" key="11">
    <source>
        <dbReference type="Proteomes" id="UP000240739"/>
    </source>
</evidence>
<reference evidence="10 11" key="1">
    <citation type="submission" date="2018-03" db="EMBL/GenBank/DDBJ databases">
        <title>Aquarubrobacter algicola gen. nov., sp. nov., a novel actinobacterium isolated from shallow eutrophic lake during the end of cyanobacterial harmful algal blooms.</title>
        <authorList>
            <person name="Chun S.J."/>
        </authorList>
    </citation>
    <scope>NUCLEOTIDE SEQUENCE [LARGE SCALE GENOMIC DNA]</scope>
    <source>
        <strain evidence="10 11">Seoho-28</strain>
    </source>
</reference>
<evidence type="ECO:0000256" key="6">
    <source>
        <dbReference type="ARBA" id="ARBA00022989"/>
    </source>
</evidence>
<feature type="domain" description="ABC transmembrane type-1" evidence="9">
    <location>
        <begin position="324"/>
        <end position="514"/>
    </location>
</feature>
<organism evidence="10 11">
    <name type="scientific">Paraconexibacter algicola</name>
    <dbReference type="NCBI Taxonomy" id="2133960"/>
    <lineage>
        <taxon>Bacteria</taxon>
        <taxon>Bacillati</taxon>
        <taxon>Actinomycetota</taxon>
        <taxon>Thermoleophilia</taxon>
        <taxon>Solirubrobacterales</taxon>
        <taxon>Paraconexibacteraceae</taxon>
        <taxon>Paraconexibacter</taxon>
    </lineage>
</organism>
<dbReference type="PROSITE" id="PS50928">
    <property type="entry name" value="ABC_TM1"/>
    <property type="match status" value="2"/>
</dbReference>
<comment type="caution">
    <text evidence="10">The sequence shown here is derived from an EMBL/GenBank/DDBJ whole genome shotgun (WGS) entry which is preliminary data.</text>
</comment>
<feature type="domain" description="ABC transmembrane type-1" evidence="9">
    <location>
        <begin position="60"/>
        <end position="253"/>
    </location>
</feature>
<feature type="transmembrane region" description="Helical" evidence="8">
    <location>
        <begin position="362"/>
        <end position="383"/>
    </location>
</feature>
<evidence type="ECO:0000256" key="1">
    <source>
        <dbReference type="ARBA" id="ARBA00004429"/>
    </source>
</evidence>
<dbReference type="Pfam" id="PF00528">
    <property type="entry name" value="BPD_transp_1"/>
    <property type="match status" value="2"/>
</dbReference>
<keyword evidence="5 8" id="KW-0812">Transmembrane</keyword>
<feature type="transmembrane region" description="Helical" evidence="8">
    <location>
        <begin position="436"/>
        <end position="460"/>
    </location>
</feature>
<dbReference type="SUPFAM" id="SSF161098">
    <property type="entry name" value="MetI-like"/>
    <property type="match status" value="2"/>
</dbReference>
<keyword evidence="7 8" id="KW-0472">Membrane</keyword>
<dbReference type="InterPro" id="IPR000515">
    <property type="entry name" value="MetI-like"/>
</dbReference>
<evidence type="ECO:0000256" key="8">
    <source>
        <dbReference type="RuleBase" id="RU363032"/>
    </source>
</evidence>
<dbReference type="InterPro" id="IPR035906">
    <property type="entry name" value="MetI-like_sf"/>
</dbReference>
<dbReference type="EMBL" id="PYYB01000001">
    <property type="protein sequence ID" value="PTL58266.1"/>
    <property type="molecule type" value="Genomic_DNA"/>
</dbReference>
<dbReference type="GO" id="GO:0005886">
    <property type="term" value="C:plasma membrane"/>
    <property type="evidence" value="ECO:0007669"/>
    <property type="project" value="UniProtKB-SubCell"/>
</dbReference>
<dbReference type="AlphaFoldDB" id="A0A2T4UGB0"/>
<keyword evidence="2 8" id="KW-0813">Transport</keyword>
<dbReference type="OrthoDB" id="5100908at2"/>
<feature type="transmembrane region" description="Helical" evidence="8">
    <location>
        <begin position="60"/>
        <end position="84"/>
    </location>
</feature>
<feature type="transmembrane region" description="Helical" evidence="8">
    <location>
        <begin position="135"/>
        <end position="157"/>
    </location>
</feature>
<name>A0A2T4UGB0_9ACTN</name>
<dbReference type="PANTHER" id="PTHR43357">
    <property type="entry name" value="INNER MEMBRANE ABC TRANSPORTER PERMEASE PROTEIN YDCV"/>
    <property type="match status" value="1"/>
</dbReference>
<keyword evidence="3" id="KW-1003">Cell membrane</keyword>
<protein>
    <submittedName>
        <fullName evidence="10">Iron ABC transporter permease</fullName>
    </submittedName>
</protein>
<accession>A0A2T4UGB0</accession>
<evidence type="ECO:0000256" key="3">
    <source>
        <dbReference type="ARBA" id="ARBA00022475"/>
    </source>
</evidence>
<evidence type="ECO:0000256" key="5">
    <source>
        <dbReference type="ARBA" id="ARBA00022692"/>
    </source>
</evidence>
<keyword evidence="11" id="KW-1185">Reference proteome</keyword>
<dbReference type="CDD" id="cd06261">
    <property type="entry name" value="TM_PBP2"/>
    <property type="match status" value="2"/>
</dbReference>
<evidence type="ECO:0000259" key="9">
    <source>
        <dbReference type="PROSITE" id="PS50928"/>
    </source>
</evidence>
<dbReference type="PANTHER" id="PTHR43357:SF3">
    <property type="entry name" value="FE(3+)-TRANSPORT SYSTEM PERMEASE PROTEIN FBPB 2"/>
    <property type="match status" value="1"/>
</dbReference>
<proteinExistence type="inferred from homology"/>
<gene>
    <name evidence="10" type="ORF">C7Y72_00685</name>
</gene>
<dbReference type="Gene3D" id="1.10.3720.10">
    <property type="entry name" value="MetI-like"/>
    <property type="match status" value="2"/>
</dbReference>
<feature type="transmembrane region" description="Helical" evidence="8">
    <location>
        <begin position="495"/>
        <end position="516"/>
    </location>
</feature>
<feature type="transmembrane region" description="Helical" evidence="8">
    <location>
        <begin position="284"/>
        <end position="308"/>
    </location>
</feature>
<sequence length="519" mass="54354">MGLALATPLRRRIPPPALTLAGAACAAVVAVPLVYLAIVIGDHPDAAWEALWRERTARLIGRSLLLAAAVSLSASVLALTLAWLTVRTDLPGRRLWSVLVVLPFVIPSYIGAYLFVSALGPGGVIAQTSWIFGFWGAWLVLTLFTYPLVLLPVRAALRRLDPALEEAARGMGRRPFVVFATVVVPQLIPALGAGALLAIAYSLADFGAVSILRFDSFTRVIYQSYKASFDRTGAAALAALLVVVIVLVVIAERRIRGDRGRTRVSPGVARAATPVALGRWTVPALLFCGLVVAVALVIPVATLIVWSGRAFAGDPDWGRLLAAAGRSLATAGLAAGAAVLVALPIALLSARHPGRISRVLDTVAQTGYVLPGLVVALALVFVGTRVAPWAYQTLGIVVFALVVHFLPLALGSMRTALLQVPRSVEEAGRNAGRGPLAVWATITAPLAMGGTLAGAALVFLTTVKELPTLILLAPTGYETLATRIWSQSTVSAFEAGALPALLLLAVSAPPLFLLAAKER</sequence>
<feature type="transmembrane region" description="Helical" evidence="8">
    <location>
        <begin position="177"/>
        <end position="204"/>
    </location>
</feature>
<comment type="subcellular location">
    <subcellularLocation>
        <location evidence="1">Cell inner membrane</location>
        <topology evidence="1">Multi-pass membrane protein</topology>
    </subcellularLocation>
    <subcellularLocation>
        <location evidence="8">Cell membrane</location>
        <topology evidence="8">Multi-pass membrane protein</topology>
    </subcellularLocation>
</comment>
<dbReference type="GO" id="GO:0055085">
    <property type="term" value="P:transmembrane transport"/>
    <property type="evidence" value="ECO:0007669"/>
    <property type="project" value="InterPro"/>
</dbReference>
<dbReference type="Proteomes" id="UP000240739">
    <property type="component" value="Unassembled WGS sequence"/>
</dbReference>
<evidence type="ECO:0000256" key="7">
    <source>
        <dbReference type="ARBA" id="ARBA00023136"/>
    </source>
</evidence>
<feature type="transmembrane region" description="Helical" evidence="8">
    <location>
        <begin position="328"/>
        <end position="350"/>
    </location>
</feature>
<feature type="transmembrane region" description="Helical" evidence="8">
    <location>
        <begin position="96"/>
        <end position="115"/>
    </location>
</feature>